<organism evidence="8 9">
    <name type="scientific">Phototrophicus methaneseepsis</name>
    <dbReference type="NCBI Taxonomy" id="2710758"/>
    <lineage>
        <taxon>Bacteria</taxon>
        <taxon>Bacillati</taxon>
        <taxon>Chloroflexota</taxon>
        <taxon>Candidatus Thermofontia</taxon>
        <taxon>Phototrophicales</taxon>
        <taxon>Phototrophicaceae</taxon>
        <taxon>Phototrophicus</taxon>
    </lineage>
</organism>
<dbReference type="PANTHER" id="PTHR30337:SF0">
    <property type="entry name" value="NUCLEASE SBCCD SUBUNIT D"/>
    <property type="match status" value="1"/>
</dbReference>
<dbReference type="AlphaFoldDB" id="A0A7S8IES8"/>
<dbReference type="Proteomes" id="UP000594468">
    <property type="component" value="Chromosome"/>
</dbReference>
<keyword evidence="3 6" id="KW-0540">Nuclease</keyword>
<keyword evidence="9" id="KW-1185">Reference proteome</keyword>
<dbReference type="GO" id="GO:0004519">
    <property type="term" value="F:endonuclease activity"/>
    <property type="evidence" value="ECO:0007669"/>
    <property type="project" value="UniProtKB-KW"/>
</dbReference>
<evidence type="ECO:0000256" key="2">
    <source>
        <dbReference type="ARBA" id="ARBA00013365"/>
    </source>
</evidence>
<dbReference type="Gene3D" id="3.60.21.10">
    <property type="match status" value="1"/>
</dbReference>
<accession>A0A7S8IES8</accession>
<dbReference type="NCBIfam" id="TIGR00619">
    <property type="entry name" value="sbcd"/>
    <property type="match status" value="1"/>
</dbReference>
<dbReference type="Pfam" id="PF00149">
    <property type="entry name" value="Metallophos"/>
    <property type="match status" value="1"/>
</dbReference>
<dbReference type="InterPro" id="IPR050535">
    <property type="entry name" value="DNA_Repair-Maintenance_Comp"/>
</dbReference>
<feature type="domain" description="Calcineurin-like phosphoesterase" evidence="7">
    <location>
        <begin position="24"/>
        <end position="259"/>
    </location>
</feature>
<dbReference type="SUPFAM" id="SSF56300">
    <property type="entry name" value="Metallo-dependent phosphatases"/>
    <property type="match status" value="1"/>
</dbReference>
<dbReference type="EMBL" id="CP062983">
    <property type="protein sequence ID" value="QPC82906.1"/>
    <property type="molecule type" value="Genomic_DNA"/>
</dbReference>
<name>A0A7S8IES8_9CHLR</name>
<comment type="similarity">
    <text evidence="1 6">Belongs to the SbcD family.</text>
</comment>
<comment type="subunit">
    <text evidence="6">Heterodimer of SbcC and SbcD.</text>
</comment>
<keyword evidence="6" id="KW-0255">Endonuclease</keyword>
<evidence type="ECO:0000256" key="4">
    <source>
        <dbReference type="ARBA" id="ARBA00022801"/>
    </source>
</evidence>
<proteinExistence type="inferred from homology"/>
<keyword evidence="5 6" id="KW-0269">Exonuclease</keyword>
<evidence type="ECO:0000259" key="7">
    <source>
        <dbReference type="Pfam" id="PF00149"/>
    </source>
</evidence>
<evidence type="ECO:0000256" key="5">
    <source>
        <dbReference type="ARBA" id="ARBA00022839"/>
    </source>
</evidence>
<keyword evidence="4 6" id="KW-0378">Hydrolase</keyword>
<reference evidence="8 9" key="1">
    <citation type="submission" date="2020-02" db="EMBL/GenBank/DDBJ databases">
        <authorList>
            <person name="Zheng R.K."/>
            <person name="Sun C.M."/>
        </authorList>
    </citation>
    <scope>NUCLEOTIDE SEQUENCE [LARGE SCALE GENOMIC DNA]</scope>
    <source>
        <strain evidence="9">rifampicinis</strain>
    </source>
</reference>
<evidence type="ECO:0000256" key="1">
    <source>
        <dbReference type="ARBA" id="ARBA00010555"/>
    </source>
</evidence>
<dbReference type="PANTHER" id="PTHR30337">
    <property type="entry name" value="COMPONENT OF ATP-DEPENDENT DSDNA EXONUCLEASE"/>
    <property type="match status" value="1"/>
</dbReference>
<dbReference type="InterPro" id="IPR041796">
    <property type="entry name" value="Mre11_N"/>
</dbReference>
<evidence type="ECO:0000313" key="8">
    <source>
        <dbReference type="EMBL" id="QPC82906.1"/>
    </source>
</evidence>
<dbReference type="KEGG" id="pmet:G4Y79_00610"/>
<gene>
    <name evidence="6" type="primary">sbcD</name>
    <name evidence="8" type="ORF">G4Y79_00610</name>
</gene>
<protein>
    <recommendedName>
        <fullName evidence="2 6">Nuclease SbcCD subunit D</fullName>
    </recommendedName>
</protein>
<dbReference type="RefSeq" id="WP_195170975.1">
    <property type="nucleotide sequence ID" value="NZ_CP062983.1"/>
</dbReference>
<dbReference type="GO" id="GO:0006310">
    <property type="term" value="P:DNA recombination"/>
    <property type="evidence" value="ECO:0007669"/>
    <property type="project" value="UniProtKB-KW"/>
</dbReference>
<keyword evidence="6" id="KW-0233">DNA recombination</keyword>
<dbReference type="GO" id="GO:0008408">
    <property type="term" value="F:3'-5' exonuclease activity"/>
    <property type="evidence" value="ECO:0007669"/>
    <property type="project" value="InterPro"/>
</dbReference>
<dbReference type="GO" id="GO:0006260">
    <property type="term" value="P:DNA replication"/>
    <property type="evidence" value="ECO:0007669"/>
    <property type="project" value="UniProtKB-KW"/>
</dbReference>
<dbReference type="InterPro" id="IPR029052">
    <property type="entry name" value="Metallo-depent_PP-like"/>
</dbReference>
<dbReference type="InterPro" id="IPR004593">
    <property type="entry name" value="SbcD"/>
</dbReference>
<dbReference type="InterPro" id="IPR004843">
    <property type="entry name" value="Calcineurin-like_PHP"/>
</dbReference>
<evidence type="ECO:0000256" key="3">
    <source>
        <dbReference type="ARBA" id="ARBA00022722"/>
    </source>
</evidence>
<evidence type="ECO:0000313" key="9">
    <source>
        <dbReference type="Proteomes" id="UP000594468"/>
    </source>
</evidence>
<comment type="function">
    <text evidence="6">SbcCD cleaves DNA hairpin structures. These structures can inhibit DNA replication and are intermediates in certain DNA recombination reactions. The complex acts as a 3'-&gt;5' double strand exonuclease that can open hairpins. It also has a 5' single-strand endonuclease activity.</text>
</comment>
<dbReference type="CDD" id="cd00840">
    <property type="entry name" value="MPP_Mre11_N"/>
    <property type="match status" value="1"/>
</dbReference>
<sequence length="435" mass="49658">MAKRKTTPKTAETKPTPEAAANAIRVLHFADVHIGMENYGRTDGETGLSSRVVDFLRRMEEMIDYARENDVDLIIFAGDAFKTRAPSPTYQREFAWRIRDLAELAPVVMLVGNHDLPPNAVKASSIEIYDTLDVPNVRVAQEYTVFKMETKRGPVIIGTAPYPMRARMLQHIRSSQKTIREVDDLLEEQLNHILEDLAVQADELDPDNEIPRLLTGHFTVRGAILGSERSVMLGRDVQVSIGLLADPRWDYVAMGHIHKWQDLTLDREDAPPVVYSGSLERIDFGEEGDDKGYMWVSLARNATVYERKAVTARPMMTLRIDCRTDKLPTQTVLREIKKFDLNEAIVRIHVQLTPQTDALLNDARIREALREAGTFHIAGIRRDVERAYRTRLDSNPEQLTHEQLLEQYLHMRDMDPAYRNEIIEAGNKIIHDEAD</sequence>
<evidence type="ECO:0000256" key="6">
    <source>
        <dbReference type="RuleBase" id="RU363069"/>
    </source>
</evidence>
<keyword evidence="6" id="KW-0235">DNA replication</keyword>